<dbReference type="PRINTS" id="PR00075">
    <property type="entry name" value="FACDDSATRASE"/>
</dbReference>
<dbReference type="PIRSF" id="PIRSF000345">
    <property type="entry name" value="OLE1"/>
    <property type="match status" value="1"/>
</dbReference>
<evidence type="ECO:0000256" key="9">
    <source>
        <dbReference type="ARBA" id="ARBA00023004"/>
    </source>
</evidence>
<accession>A0AAW0EWP9</accession>
<keyword evidence="5" id="KW-0479">Metal-binding</keyword>
<comment type="similarity">
    <text evidence="2">Belongs to the fatty acid desaturase type 1 family.</text>
</comment>
<dbReference type="PANTHER" id="PTHR11351:SF31">
    <property type="entry name" value="DESATURASE 1, ISOFORM A-RELATED"/>
    <property type="match status" value="1"/>
</dbReference>
<reference evidence="15 16" key="1">
    <citation type="journal article" date="2021" name="MBio">
        <title>A New Model Trypanosomatid, Novymonas esmeraldas: Genomic Perception of Its 'Candidatus Pandoraea novymonadis' Endosymbiont.</title>
        <authorList>
            <person name="Zakharova A."/>
            <person name="Saura A."/>
            <person name="Butenko A."/>
            <person name="Podesvova L."/>
            <person name="Warmusova S."/>
            <person name="Kostygov A.Y."/>
            <person name="Nenarokova A."/>
            <person name="Lukes J."/>
            <person name="Opperdoes F.R."/>
            <person name="Yurchenko V."/>
        </authorList>
    </citation>
    <scope>NUCLEOTIDE SEQUENCE [LARGE SCALE GENOMIC DNA]</scope>
    <source>
        <strain evidence="15 16">E262AT.01</strain>
    </source>
</reference>
<keyword evidence="11 13" id="KW-0472">Membrane</keyword>
<dbReference type="InterPro" id="IPR009160">
    <property type="entry name" value="Acyl-CoA_deSatase_haem/ster-bd"/>
</dbReference>
<evidence type="ECO:0000259" key="14">
    <source>
        <dbReference type="PROSITE" id="PS50255"/>
    </source>
</evidence>
<dbReference type="InterPro" id="IPR036400">
    <property type="entry name" value="Cyt_B5-like_heme/steroid_sf"/>
</dbReference>
<keyword evidence="16" id="KW-1185">Reference proteome</keyword>
<evidence type="ECO:0000256" key="3">
    <source>
        <dbReference type="ARBA" id="ARBA00022516"/>
    </source>
</evidence>
<dbReference type="PANTHER" id="PTHR11351">
    <property type="entry name" value="ACYL-COA DESATURASE"/>
    <property type="match status" value="1"/>
</dbReference>
<evidence type="ECO:0000256" key="7">
    <source>
        <dbReference type="ARBA" id="ARBA00022989"/>
    </source>
</evidence>
<keyword evidence="7 13" id="KW-1133">Transmembrane helix</keyword>
<sequence length="458" mass="51508">MSAPAIFGSRATMKAVRNLFTCSVLPSDNTVPKEQREVPQWTKGNFQYNWIGILTIGVPALFVLLGILLRVPFSLEIFRWMLFFQLSTGMIGVNVGYHRLFSHGAFTAGQTMQWVCAYFGAASFQGSIKWWARNHRVHHEFTDTSKDPYNATRGFIFAHFGWFVMRMDYDLLGDADVSDLKDNLVVDFQRKYLGVIAAMTGVLIPLMVAGATTGDWVGAFFWVVWLKIFLVQQISFLINSLAHTDWFGSTQPYADDMTPHDSIIFAIINLGEGYHNYHHQFPNDYRNGHLWHHIDVSKWFIFTSYFLGFCDSLQRVPRTVVKRAAATQGVRTQQRLLVSAFEGVKRLGTLADAVFTWDDVQAEVKRGRKLMVIDGYVLDLERPIPVDAAQQKSTASVVWLNSHPGGRALLLAYVGRDATTAFHGGVHGHTTGSHSYLEELRVGYLQGHVAVATATLSC</sequence>
<keyword evidence="6" id="KW-0276">Fatty acid metabolism</keyword>
<gene>
    <name evidence="15" type="ORF">NESM_000700800</name>
</gene>
<dbReference type="GO" id="GO:0005506">
    <property type="term" value="F:iron ion binding"/>
    <property type="evidence" value="ECO:0007669"/>
    <property type="project" value="TreeGrafter"/>
</dbReference>
<protein>
    <submittedName>
        <fullName evidence="15">Stearic acid desaturase</fullName>
    </submittedName>
</protein>
<evidence type="ECO:0000256" key="11">
    <source>
        <dbReference type="ARBA" id="ARBA00023136"/>
    </source>
</evidence>
<feature type="transmembrane region" description="Helical" evidence="13">
    <location>
        <begin position="219"/>
        <end position="238"/>
    </location>
</feature>
<dbReference type="Pfam" id="PF00173">
    <property type="entry name" value="Cyt-b5"/>
    <property type="match status" value="1"/>
</dbReference>
<proteinExistence type="inferred from homology"/>
<evidence type="ECO:0000256" key="5">
    <source>
        <dbReference type="ARBA" id="ARBA00022723"/>
    </source>
</evidence>
<evidence type="ECO:0000313" key="15">
    <source>
        <dbReference type="EMBL" id="KAK7197510.1"/>
    </source>
</evidence>
<evidence type="ECO:0000256" key="12">
    <source>
        <dbReference type="ARBA" id="ARBA00023160"/>
    </source>
</evidence>
<keyword evidence="9" id="KW-0408">Iron</keyword>
<dbReference type="InterPro" id="IPR001522">
    <property type="entry name" value="FADS-1_CS"/>
</dbReference>
<dbReference type="Proteomes" id="UP001430356">
    <property type="component" value="Unassembled WGS sequence"/>
</dbReference>
<dbReference type="PROSITE" id="PS50255">
    <property type="entry name" value="CYTOCHROME_B5_2"/>
    <property type="match status" value="1"/>
</dbReference>
<dbReference type="Gene3D" id="3.10.120.10">
    <property type="entry name" value="Cytochrome b5-like heme/steroid binding domain"/>
    <property type="match status" value="1"/>
</dbReference>
<name>A0AAW0EWP9_9TRYP</name>
<dbReference type="GO" id="GO:0006636">
    <property type="term" value="P:unsaturated fatty acid biosynthetic process"/>
    <property type="evidence" value="ECO:0007669"/>
    <property type="project" value="InterPro"/>
</dbReference>
<comment type="caution">
    <text evidence="15">The sequence shown here is derived from an EMBL/GenBank/DDBJ whole genome shotgun (WGS) entry which is preliminary data.</text>
</comment>
<keyword evidence="12" id="KW-0275">Fatty acid biosynthesis</keyword>
<dbReference type="SUPFAM" id="SSF55856">
    <property type="entry name" value="Cytochrome b5-like heme/steroid binding domain"/>
    <property type="match status" value="1"/>
</dbReference>
<evidence type="ECO:0000256" key="4">
    <source>
        <dbReference type="ARBA" id="ARBA00022692"/>
    </source>
</evidence>
<dbReference type="AlphaFoldDB" id="A0AAW0EWP9"/>
<evidence type="ECO:0000256" key="10">
    <source>
        <dbReference type="ARBA" id="ARBA00023098"/>
    </source>
</evidence>
<feature type="transmembrane region" description="Helical" evidence="13">
    <location>
        <begin position="77"/>
        <end position="97"/>
    </location>
</feature>
<evidence type="ECO:0000313" key="16">
    <source>
        <dbReference type="Proteomes" id="UP001430356"/>
    </source>
</evidence>
<dbReference type="GO" id="GO:0005789">
    <property type="term" value="C:endoplasmic reticulum membrane"/>
    <property type="evidence" value="ECO:0007669"/>
    <property type="project" value="TreeGrafter"/>
</dbReference>
<dbReference type="SMART" id="SM01117">
    <property type="entry name" value="Cyt-b5"/>
    <property type="match status" value="1"/>
</dbReference>
<dbReference type="GO" id="GO:0004768">
    <property type="term" value="F:stearoyl-CoA 9-desaturase activity"/>
    <property type="evidence" value="ECO:0007669"/>
    <property type="project" value="InterPro"/>
</dbReference>
<dbReference type="InterPro" id="IPR001199">
    <property type="entry name" value="Cyt_B5-like_heme/steroid-bd"/>
</dbReference>
<evidence type="ECO:0000256" key="1">
    <source>
        <dbReference type="ARBA" id="ARBA00004141"/>
    </source>
</evidence>
<keyword evidence="3" id="KW-0444">Lipid biosynthesis</keyword>
<feature type="domain" description="Cytochrome b5 heme-binding" evidence="14">
    <location>
        <begin position="352"/>
        <end position="446"/>
    </location>
</feature>
<dbReference type="CDD" id="cd03505">
    <property type="entry name" value="Delta9-FADS-like"/>
    <property type="match status" value="1"/>
</dbReference>
<evidence type="ECO:0000256" key="6">
    <source>
        <dbReference type="ARBA" id="ARBA00022832"/>
    </source>
</evidence>
<dbReference type="EMBL" id="JAECZO010000108">
    <property type="protein sequence ID" value="KAK7197510.1"/>
    <property type="molecule type" value="Genomic_DNA"/>
</dbReference>
<evidence type="ECO:0000256" key="8">
    <source>
        <dbReference type="ARBA" id="ARBA00023002"/>
    </source>
</evidence>
<evidence type="ECO:0000256" key="13">
    <source>
        <dbReference type="SAM" id="Phobius"/>
    </source>
</evidence>
<organism evidence="15 16">
    <name type="scientific">Novymonas esmeraldas</name>
    <dbReference type="NCBI Taxonomy" id="1808958"/>
    <lineage>
        <taxon>Eukaryota</taxon>
        <taxon>Discoba</taxon>
        <taxon>Euglenozoa</taxon>
        <taxon>Kinetoplastea</taxon>
        <taxon>Metakinetoplastina</taxon>
        <taxon>Trypanosomatida</taxon>
        <taxon>Trypanosomatidae</taxon>
        <taxon>Novymonas</taxon>
    </lineage>
</organism>
<comment type="subcellular location">
    <subcellularLocation>
        <location evidence="1">Membrane</location>
        <topology evidence="1">Multi-pass membrane protein</topology>
    </subcellularLocation>
</comment>
<keyword evidence="8" id="KW-0560">Oxidoreductase</keyword>
<evidence type="ECO:0000256" key="2">
    <source>
        <dbReference type="ARBA" id="ARBA00009295"/>
    </source>
</evidence>
<dbReference type="Pfam" id="PF00487">
    <property type="entry name" value="FA_desaturase"/>
    <property type="match status" value="1"/>
</dbReference>
<dbReference type="InterPro" id="IPR015876">
    <property type="entry name" value="Acyl-CoA_DS"/>
</dbReference>
<dbReference type="InterPro" id="IPR005804">
    <property type="entry name" value="FA_desaturase_dom"/>
</dbReference>
<feature type="transmembrane region" description="Helical" evidence="13">
    <location>
        <begin position="50"/>
        <end position="71"/>
    </location>
</feature>
<keyword evidence="4 13" id="KW-0812">Transmembrane</keyword>
<keyword evidence="10" id="KW-0443">Lipid metabolism</keyword>
<dbReference type="PROSITE" id="PS00476">
    <property type="entry name" value="FATTY_ACID_DESATUR_1"/>
    <property type="match status" value="1"/>
</dbReference>
<feature type="transmembrane region" description="Helical" evidence="13">
    <location>
        <begin position="192"/>
        <end position="213"/>
    </location>
</feature>